<feature type="compositionally biased region" description="Polar residues" evidence="1">
    <location>
        <begin position="33"/>
        <end position="48"/>
    </location>
</feature>
<name>A0A9Q1RLJ2_9SOLA</name>
<protein>
    <submittedName>
        <fullName evidence="2">Uncharacterized protein</fullName>
    </submittedName>
</protein>
<feature type="region of interest" description="Disordered" evidence="1">
    <location>
        <begin position="1"/>
        <end position="124"/>
    </location>
</feature>
<accession>A0A9Q1RLJ2</accession>
<dbReference type="EMBL" id="JAJAGQ010000005">
    <property type="protein sequence ID" value="KAJ8562399.1"/>
    <property type="molecule type" value="Genomic_DNA"/>
</dbReference>
<evidence type="ECO:0000313" key="3">
    <source>
        <dbReference type="Proteomes" id="UP001152561"/>
    </source>
</evidence>
<feature type="compositionally biased region" description="Basic and acidic residues" evidence="1">
    <location>
        <begin position="63"/>
        <end position="79"/>
    </location>
</feature>
<sequence>MKGGGGGGQSEEKHQSEADKERVSYKAWVGSSFGKTVQKDTNIQTQKNVDNEHGKHTIISQESHTKSSNENMQKEEVKEQGISINNDNSPSNDDSSANIKGNSTSTEFDEFTEAEGGEVQEAETTLRKECNVSPLRNPDQHLISSIYVSKEKEKTLESRSGEIAHKTDEKEEMEGDVQATKIHDILIL</sequence>
<feature type="compositionally biased region" description="Basic and acidic residues" evidence="1">
    <location>
        <begin position="10"/>
        <end position="24"/>
    </location>
</feature>
<feature type="compositionally biased region" description="Basic and acidic residues" evidence="1">
    <location>
        <begin position="152"/>
        <end position="169"/>
    </location>
</feature>
<reference evidence="3" key="1">
    <citation type="journal article" date="2023" name="Proc. Natl. Acad. Sci. U.S.A.">
        <title>Genomic and structural basis for evolution of tropane alkaloid biosynthesis.</title>
        <authorList>
            <person name="Wanga Y.-J."/>
            <person name="Taina T."/>
            <person name="Yua J.-Y."/>
            <person name="Lia J."/>
            <person name="Xua B."/>
            <person name="Chenc J."/>
            <person name="D'Auriad J.C."/>
            <person name="Huanga J.-P."/>
            <person name="Huanga S.-X."/>
        </authorList>
    </citation>
    <scope>NUCLEOTIDE SEQUENCE [LARGE SCALE GENOMIC DNA]</scope>
    <source>
        <strain evidence="3">cv. KIB-2019</strain>
    </source>
</reference>
<gene>
    <name evidence="2" type="ORF">K7X08_011690</name>
</gene>
<dbReference type="AlphaFoldDB" id="A0A9Q1RLJ2"/>
<feature type="compositionally biased region" description="Low complexity" evidence="1">
    <location>
        <begin position="82"/>
        <end position="99"/>
    </location>
</feature>
<evidence type="ECO:0000313" key="2">
    <source>
        <dbReference type="EMBL" id="KAJ8562399.1"/>
    </source>
</evidence>
<dbReference type="Proteomes" id="UP001152561">
    <property type="component" value="Unassembled WGS sequence"/>
</dbReference>
<organism evidence="2 3">
    <name type="scientific">Anisodus acutangulus</name>
    <dbReference type="NCBI Taxonomy" id="402998"/>
    <lineage>
        <taxon>Eukaryota</taxon>
        <taxon>Viridiplantae</taxon>
        <taxon>Streptophyta</taxon>
        <taxon>Embryophyta</taxon>
        <taxon>Tracheophyta</taxon>
        <taxon>Spermatophyta</taxon>
        <taxon>Magnoliopsida</taxon>
        <taxon>eudicotyledons</taxon>
        <taxon>Gunneridae</taxon>
        <taxon>Pentapetalae</taxon>
        <taxon>asterids</taxon>
        <taxon>lamiids</taxon>
        <taxon>Solanales</taxon>
        <taxon>Solanaceae</taxon>
        <taxon>Solanoideae</taxon>
        <taxon>Hyoscyameae</taxon>
        <taxon>Anisodus</taxon>
    </lineage>
</organism>
<feature type="region of interest" description="Disordered" evidence="1">
    <location>
        <begin position="152"/>
        <end position="176"/>
    </location>
</feature>
<keyword evidence="3" id="KW-1185">Reference proteome</keyword>
<comment type="caution">
    <text evidence="2">The sequence shown here is derived from an EMBL/GenBank/DDBJ whole genome shotgun (WGS) entry which is preliminary data.</text>
</comment>
<feature type="compositionally biased region" description="Acidic residues" evidence="1">
    <location>
        <begin position="107"/>
        <end position="121"/>
    </location>
</feature>
<proteinExistence type="predicted"/>
<evidence type="ECO:0000256" key="1">
    <source>
        <dbReference type="SAM" id="MobiDB-lite"/>
    </source>
</evidence>